<evidence type="ECO:0000313" key="3">
    <source>
        <dbReference type="Proteomes" id="UP000269945"/>
    </source>
</evidence>
<dbReference type="PANTHER" id="PTHR10715:SF0">
    <property type="entry name" value="LARGE RIBOSOMAL SUBUNIT PROTEIN EL6"/>
    <property type="match status" value="1"/>
</dbReference>
<dbReference type="GO" id="GO:0003723">
    <property type="term" value="F:RNA binding"/>
    <property type="evidence" value="ECO:0007669"/>
    <property type="project" value="TreeGrafter"/>
</dbReference>
<dbReference type="GO" id="GO:0000027">
    <property type="term" value="P:ribosomal large subunit assembly"/>
    <property type="evidence" value="ECO:0007669"/>
    <property type="project" value="TreeGrafter"/>
</dbReference>
<dbReference type="Proteomes" id="UP000269945">
    <property type="component" value="Unassembled WGS sequence"/>
</dbReference>
<reference evidence="2 3" key="1">
    <citation type="submission" date="2018-10" db="EMBL/GenBank/DDBJ databases">
        <authorList>
            <person name="Ekblom R."/>
            <person name="Jareborg N."/>
        </authorList>
    </citation>
    <scope>NUCLEOTIDE SEQUENCE [LARGE SCALE GENOMIC DNA]</scope>
    <source>
        <tissue evidence="2">Muscle</tissue>
    </source>
</reference>
<comment type="caution">
    <text evidence="2">The sequence shown here is derived from an EMBL/GenBank/DDBJ whole genome shotgun (WGS) entry which is preliminary data.</text>
</comment>
<dbReference type="AlphaFoldDB" id="A0A9X9Q8D2"/>
<dbReference type="PANTHER" id="PTHR10715">
    <property type="entry name" value="60S RIBOSOMAL PROTEIN L6"/>
    <property type="match status" value="1"/>
</dbReference>
<evidence type="ECO:0008006" key="4">
    <source>
        <dbReference type="Google" id="ProtNLM"/>
    </source>
</evidence>
<gene>
    <name evidence="2" type="ORF">BN2614_LOCUS6</name>
</gene>
<dbReference type="GO" id="GO:0002181">
    <property type="term" value="P:cytoplasmic translation"/>
    <property type="evidence" value="ECO:0007669"/>
    <property type="project" value="TreeGrafter"/>
</dbReference>
<evidence type="ECO:0000256" key="1">
    <source>
        <dbReference type="ARBA" id="ARBA00046388"/>
    </source>
</evidence>
<comment type="subunit">
    <text evidence="1">Component of the large ribosomal subunit. May bind IPO9 with low affinity.</text>
</comment>
<dbReference type="Pfam" id="PF01159">
    <property type="entry name" value="Ribosomal_L6e"/>
    <property type="match status" value="1"/>
</dbReference>
<dbReference type="GO" id="GO:0022625">
    <property type="term" value="C:cytosolic large ribosomal subunit"/>
    <property type="evidence" value="ECO:0007669"/>
    <property type="project" value="TreeGrafter"/>
</dbReference>
<protein>
    <recommendedName>
        <fullName evidence="4">60S ribosomal protein L6</fullName>
    </recommendedName>
</protein>
<organism evidence="2 3">
    <name type="scientific">Gulo gulo</name>
    <name type="common">Wolverine</name>
    <name type="synonym">Gluton</name>
    <dbReference type="NCBI Taxonomy" id="48420"/>
    <lineage>
        <taxon>Eukaryota</taxon>
        <taxon>Metazoa</taxon>
        <taxon>Chordata</taxon>
        <taxon>Craniata</taxon>
        <taxon>Vertebrata</taxon>
        <taxon>Euteleostomi</taxon>
        <taxon>Mammalia</taxon>
        <taxon>Eutheria</taxon>
        <taxon>Laurasiatheria</taxon>
        <taxon>Carnivora</taxon>
        <taxon>Caniformia</taxon>
        <taxon>Musteloidea</taxon>
        <taxon>Mustelidae</taxon>
        <taxon>Guloninae</taxon>
        <taxon>Gulo</taxon>
    </lineage>
</organism>
<dbReference type="InterPro" id="IPR008991">
    <property type="entry name" value="Translation_prot_SH3-like_sf"/>
</dbReference>
<proteinExistence type="predicted"/>
<sequence length="184" mass="20686">MPRFDPTQVVSRKLLIPGKKSSPLAREKTGNGITPGASVIILTGRHRGKRVVFQKPLSRGVLLVIGPLAATELLRVERNTICHCHLHQSCTGAVKISKLLTDDSHFKKMQKPGHRESEIFHTVKEKKEITEEGKVDRKSADSRILPKIKALPQLQGCCALCFLSQMEFILTNWWSKFLTKNLIK</sequence>
<dbReference type="InterPro" id="IPR000915">
    <property type="entry name" value="60S_ribosomal_eL6"/>
</dbReference>
<dbReference type="EMBL" id="CYRY02044163">
    <property type="protein sequence ID" value="VCX38983.1"/>
    <property type="molecule type" value="Genomic_DNA"/>
</dbReference>
<dbReference type="GO" id="GO:0031090">
    <property type="term" value="C:organelle membrane"/>
    <property type="evidence" value="ECO:0007669"/>
    <property type="project" value="UniProtKB-ARBA"/>
</dbReference>
<dbReference type="SUPFAM" id="SSF50104">
    <property type="entry name" value="Translation proteins SH3-like domain"/>
    <property type="match status" value="1"/>
</dbReference>
<keyword evidence="3" id="KW-1185">Reference proteome</keyword>
<dbReference type="GO" id="GO:0003735">
    <property type="term" value="F:structural constituent of ribosome"/>
    <property type="evidence" value="ECO:0007669"/>
    <property type="project" value="InterPro"/>
</dbReference>
<name>A0A9X9Q8D2_GULGU</name>
<evidence type="ECO:0000313" key="2">
    <source>
        <dbReference type="EMBL" id="VCX38983.1"/>
    </source>
</evidence>
<accession>A0A9X9Q8D2</accession>